<sequence length="354" mass="40473">MNHLFNSYTKTLGKQNQLFAYLILFASILLTTGCSEQPSDINFEYQARLANTLESPVAKHIELKNIALNKPKTLVTQTKQQVSILQLAQLNSCALSTLIAEHNSQLGKVATPATDLIYQIEFIKAAPACLQTLDKKSNSYQQIKVALEQKQAQLAAYFAQFLYASAEIKNSWQLTHYELNTNLNGLVETELALKNLTTIQKQINTKQYQQIKTHHIYKSLEQLNRFNFNQALITAVRKQTQLNNLTTQYLADIELKSLCNPIKNKKQAQIISNVFKKYYLEQLQPYQAQLTGALERLMPYYQTLWLENSLVDKAVAPLLQPNQPSNLLTSLKKSAKTHVIWWQKFYKTCEISPI</sequence>
<dbReference type="InterPro" id="IPR021431">
    <property type="entry name" value="DUF3080"/>
</dbReference>
<protein>
    <submittedName>
        <fullName evidence="1">DUF3080 domain-containing protein</fullName>
    </submittedName>
</protein>
<evidence type="ECO:0000313" key="1">
    <source>
        <dbReference type="EMBL" id="NMM39519.1"/>
    </source>
</evidence>
<reference evidence="1" key="1">
    <citation type="submission" date="2020-04" db="EMBL/GenBank/DDBJ databases">
        <title>Genome Sequencing for Pseudoaltermonas arctica.</title>
        <authorList>
            <person name="Elkins N.S."/>
        </authorList>
    </citation>
    <scope>NUCLEOTIDE SEQUENCE [LARGE SCALE GENOMIC DNA]</scope>
    <source>
        <strain evidence="1">NEC-BIFX-2020_0012</strain>
    </source>
</reference>
<dbReference type="AlphaFoldDB" id="A0A7Y0HBZ1"/>
<proteinExistence type="predicted"/>
<dbReference type="EMBL" id="JABBMT010000001">
    <property type="protein sequence ID" value="NMM39519.1"/>
    <property type="molecule type" value="Genomic_DNA"/>
</dbReference>
<keyword evidence="2" id="KW-1185">Reference proteome</keyword>
<comment type="caution">
    <text evidence="1">The sequence shown here is derived from an EMBL/GenBank/DDBJ whole genome shotgun (WGS) entry which is preliminary data.</text>
</comment>
<dbReference type="RefSeq" id="WP_169018130.1">
    <property type="nucleotide sequence ID" value="NZ_JABBMT010000001.1"/>
</dbReference>
<evidence type="ECO:0000313" key="2">
    <source>
        <dbReference type="Proteomes" id="UP000570493"/>
    </source>
</evidence>
<dbReference type="Proteomes" id="UP000570493">
    <property type="component" value="Unassembled WGS sequence"/>
</dbReference>
<gene>
    <name evidence="1" type="ORF">HHO47_01310</name>
</gene>
<accession>A0A7Y0HBZ1</accession>
<name>A0A7Y0HBZ1_9GAMM</name>
<dbReference type="Pfam" id="PF11279">
    <property type="entry name" value="DUF3080"/>
    <property type="match status" value="1"/>
</dbReference>
<organism evidence="1 2">
    <name type="scientific">Pseudoalteromonas arctica</name>
    <dbReference type="NCBI Taxonomy" id="394751"/>
    <lineage>
        <taxon>Bacteria</taxon>
        <taxon>Pseudomonadati</taxon>
        <taxon>Pseudomonadota</taxon>
        <taxon>Gammaproteobacteria</taxon>
        <taxon>Alteromonadales</taxon>
        <taxon>Pseudoalteromonadaceae</taxon>
        <taxon>Pseudoalteromonas</taxon>
    </lineage>
</organism>